<sequence length="106" mass="12263">MGATTWNHTKRVEICRRSHVVLLFLLLLKILGWPEERSIDSNQLVRCYSLTTLSRFDSFPNFSDQTHHVSSLERYRRLSRASSVLINKPISLQFLYTRLPSAATAV</sequence>
<feature type="chain" id="PRO_5017926153" description="Secreted protein" evidence="1">
    <location>
        <begin position="35"/>
        <end position="106"/>
    </location>
</feature>
<dbReference type="EMBL" id="LR031876">
    <property type="protein sequence ID" value="VDD35610.1"/>
    <property type="molecule type" value="Genomic_DNA"/>
</dbReference>
<dbReference type="AlphaFoldDB" id="A0A3P6E6M6"/>
<evidence type="ECO:0000256" key="1">
    <source>
        <dbReference type="SAM" id="SignalP"/>
    </source>
</evidence>
<keyword evidence="1" id="KW-0732">Signal</keyword>
<gene>
    <name evidence="2" type="ORF">BOLC7T41170H</name>
</gene>
<proteinExistence type="predicted"/>
<evidence type="ECO:0008006" key="3">
    <source>
        <dbReference type="Google" id="ProtNLM"/>
    </source>
</evidence>
<organism evidence="2">
    <name type="scientific">Brassica oleracea</name>
    <name type="common">Wild cabbage</name>
    <dbReference type="NCBI Taxonomy" id="3712"/>
    <lineage>
        <taxon>Eukaryota</taxon>
        <taxon>Viridiplantae</taxon>
        <taxon>Streptophyta</taxon>
        <taxon>Embryophyta</taxon>
        <taxon>Tracheophyta</taxon>
        <taxon>Spermatophyta</taxon>
        <taxon>Magnoliopsida</taxon>
        <taxon>eudicotyledons</taxon>
        <taxon>Gunneridae</taxon>
        <taxon>Pentapetalae</taxon>
        <taxon>rosids</taxon>
        <taxon>malvids</taxon>
        <taxon>Brassicales</taxon>
        <taxon>Brassicaceae</taxon>
        <taxon>Brassiceae</taxon>
        <taxon>Brassica</taxon>
    </lineage>
</organism>
<feature type="signal peptide" evidence="1">
    <location>
        <begin position="1"/>
        <end position="34"/>
    </location>
</feature>
<name>A0A3P6E6M6_BRAOL</name>
<protein>
    <recommendedName>
        <fullName evidence="3">Secreted protein</fullName>
    </recommendedName>
</protein>
<evidence type="ECO:0000313" key="2">
    <source>
        <dbReference type="EMBL" id="VDD35610.1"/>
    </source>
</evidence>
<accession>A0A3P6E6M6</accession>
<reference evidence="2" key="1">
    <citation type="submission" date="2018-11" db="EMBL/GenBank/DDBJ databases">
        <authorList>
            <consortium name="Genoscope - CEA"/>
            <person name="William W."/>
        </authorList>
    </citation>
    <scope>NUCLEOTIDE SEQUENCE</scope>
</reference>